<dbReference type="RefSeq" id="WP_166591759.1">
    <property type="nucleotide sequence ID" value="NZ_CP090311.1"/>
</dbReference>
<proteinExistence type="predicted"/>
<name>A0A7X1GHZ6_9PSED</name>
<organism evidence="1 2">
    <name type="scientific">Pseudomonas kielensis</name>
    <dbReference type="NCBI Taxonomy" id="2762577"/>
    <lineage>
        <taxon>Bacteria</taxon>
        <taxon>Pseudomonadati</taxon>
        <taxon>Pseudomonadota</taxon>
        <taxon>Gammaproteobacteria</taxon>
        <taxon>Pseudomonadales</taxon>
        <taxon>Pseudomonadaceae</taxon>
        <taxon>Pseudomonas</taxon>
    </lineage>
</organism>
<gene>
    <name evidence="1" type="ORF">H7995_23910</name>
</gene>
<dbReference type="Proteomes" id="UP000526003">
    <property type="component" value="Unassembled WGS sequence"/>
</dbReference>
<accession>A0A7X1GHZ6</accession>
<evidence type="ECO:0000313" key="2">
    <source>
        <dbReference type="Proteomes" id="UP000526003"/>
    </source>
</evidence>
<evidence type="ECO:0000313" key="1">
    <source>
        <dbReference type="EMBL" id="MBC2692835.1"/>
    </source>
</evidence>
<sequence>MNATSVHKSAFYLRFFMKRPFQLTKPNKYGAFETVLFGLDSVALLVLHHACAWVNVKNVTGSPFGVCKRRMLGEISLDVD</sequence>
<keyword evidence="2" id="KW-1185">Reference proteome</keyword>
<dbReference type="AlphaFoldDB" id="A0A7X1GHZ6"/>
<dbReference type="EMBL" id="JACMYG010000034">
    <property type="protein sequence ID" value="MBC2692835.1"/>
    <property type="molecule type" value="Genomic_DNA"/>
</dbReference>
<protein>
    <submittedName>
        <fullName evidence="1">Uncharacterized protein</fullName>
    </submittedName>
</protein>
<comment type="caution">
    <text evidence="1">The sequence shown here is derived from an EMBL/GenBank/DDBJ whole genome shotgun (WGS) entry which is preliminary data.</text>
</comment>
<reference evidence="1 2" key="1">
    <citation type="submission" date="2020-08" db="EMBL/GenBank/DDBJ databases">
        <title>Pseudomonas sp. nov.</title>
        <authorList>
            <person name="Gieschler S."/>
            <person name="Fiedler G."/>
            <person name="Brinks E."/>
            <person name="Boehnlein C."/>
            <person name="Franz C.M.A.P."/>
            <person name="Kabisch J."/>
        </authorList>
    </citation>
    <scope>NUCLEOTIDE SEQUENCE [LARGE SCALE GENOMIC DNA]</scope>
    <source>
        <strain evidence="1 2">MBT-1</strain>
    </source>
</reference>